<feature type="transmembrane region" description="Helical" evidence="5">
    <location>
        <begin position="154"/>
        <end position="187"/>
    </location>
</feature>
<dbReference type="Pfam" id="PF03208">
    <property type="entry name" value="PRA1"/>
    <property type="match status" value="1"/>
</dbReference>
<name>A0ABQ7I1T1_9MICR</name>
<comment type="subcellular location">
    <subcellularLocation>
        <location evidence="1 5">Membrane</location>
        <topology evidence="1 5">Multi-pass membrane protein</topology>
    </subcellularLocation>
</comment>
<evidence type="ECO:0000256" key="3">
    <source>
        <dbReference type="ARBA" id="ARBA00022989"/>
    </source>
</evidence>
<evidence type="ECO:0000313" key="7">
    <source>
        <dbReference type="Proteomes" id="UP001516464"/>
    </source>
</evidence>
<evidence type="ECO:0000256" key="4">
    <source>
        <dbReference type="ARBA" id="ARBA00023136"/>
    </source>
</evidence>
<dbReference type="Proteomes" id="UP001516464">
    <property type="component" value="Unassembled WGS sequence"/>
</dbReference>
<keyword evidence="3 5" id="KW-1133">Transmembrane helix</keyword>
<feature type="transmembrane region" description="Helical" evidence="5">
    <location>
        <begin position="12"/>
        <end position="34"/>
    </location>
</feature>
<keyword evidence="4 5" id="KW-0472">Membrane</keyword>
<accession>A0ABQ7I1T1</accession>
<evidence type="ECO:0000256" key="5">
    <source>
        <dbReference type="RuleBase" id="RU363107"/>
    </source>
</evidence>
<dbReference type="PANTHER" id="PTHR19317">
    <property type="entry name" value="PRENYLATED RAB ACCEPTOR 1-RELATED"/>
    <property type="match status" value="1"/>
</dbReference>
<dbReference type="EMBL" id="SBIQ01000018">
    <property type="protein sequence ID" value="KAF7684334.1"/>
    <property type="molecule type" value="Genomic_DNA"/>
</dbReference>
<organism evidence="6 7">
    <name type="scientific">Astathelohania contejeani</name>
    <dbReference type="NCBI Taxonomy" id="164912"/>
    <lineage>
        <taxon>Eukaryota</taxon>
        <taxon>Fungi</taxon>
        <taxon>Fungi incertae sedis</taxon>
        <taxon>Microsporidia</taxon>
        <taxon>Astathelohaniidae</taxon>
        <taxon>Astathelohania</taxon>
    </lineage>
</organism>
<sequence length="205" mass="23487">MRISIKLEFFSIVDFKIFSFLFLPINFKTMFYLLNNKPILTPDMQGAFPNDNEELATMYDSLKTTIQGAEDIRVFLDTSKMSMPSSIEEAKSRLAPNLEKFKGNYLFLAAVIMVIFLIYKILVLPLFLLWGVYCYLVKGATEISIADRTIKKEWLLRVCIGISVLYLMVFNSIVMTLMVLLSIFFILSIGHGVLYKNGSVDEELI</sequence>
<comment type="caution">
    <text evidence="6">The sequence shown here is derived from an EMBL/GenBank/DDBJ whole genome shotgun (WGS) entry which is preliminary data.</text>
</comment>
<gene>
    <name evidence="6" type="ORF">TCON_0487</name>
</gene>
<keyword evidence="2 5" id="KW-0812">Transmembrane</keyword>
<dbReference type="PANTHER" id="PTHR19317:SF0">
    <property type="entry name" value="PRENYLATED RAB ACCEPTOR PROTEIN 1"/>
    <property type="match status" value="1"/>
</dbReference>
<protein>
    <recommendedName>
        <fullName evidence="5">PRA1 family protein</fullName>
    </recommendedName>
</protein>
<keyword evidence="7" id="KW-1185">Reference proteome</keyword>
<evidence type="ECO:0000256" key="1">
    <source>
        <dbReference type="ARBA" id="ARBA00004141"/>
    </source>
</evidence>
<evidence type="ECO:0000313" key="6">
    <source>
        <dbReference type="EMBL" id="KAF7684334.1"/>
    </source>
</evidence>
<dbReference type="InterPro" id="IPR004895">
    <property type="entry name" value="Prenylated_rab_accept_PRA1"/>
</dbReference>
<reference evidence="6 7" key="1">
    <citation type="submission" date="2019-01" db="EMBL/GenBank/DDBJ databases">
        <title>Genomes sequencing and comparative genomics of infectious freshwater microsporidia, Cucumispora dikerogammari and Thelohania contejeani.</title>
        <authorList>
            <person name="Cormier A."/>
            <person name="Giraud I."/>
            <person name="Wattier R."/>
            <person name="Teixeira M."/>
            <person name="Grandjean F."/>
            <person name="Rigaud T."/>
            <person name="Cordaux R."/>
        </authorList>
    </citation>
    <scope>NUCLEOTIDE SEQUENCE [LARGE SCALE GENOMIC DNA]</scope>
    <source>
        <strain evidence="6">T1</strain>
        <tissue evidence="6">Spores</tissue>
    </source>
</reference>
<feature type="transmembrane region" description="Helical" evidence="5">
    <location>
        <begin position="105"/>
        <end position="133"/>
    </location>
</feature>
<comment type="similarity">
    <text evidence="5">Belongs to the PRA1 family.</text>
</comment>
<evidence type="ECO:0000256" key="2">
    <source>
        <dbReference type="ARBA" id="ARBA00022692"/>
    </source>
</evidence>
<proteinExistence type="inferred from homology"/>